<dbReference type="KEGG" id="nfr:ERS450000_06163"/>
<name>A0A0H5PQF6_NOCFR</name>
<feature type="region of interest" description="Disordered" evidence="1">
    <location>
        <begin position="330"/>
        <end position="349"/>
    </location>
</feature>
<evidence type="ECO:0000256" key="1">
    <source>
        <dbReference type="SAM" id="MobiDB-lite"/>
    </source>
</evidence>
<geneLocation type="plasmid" evidence="2">
    <name>5</name>
</geneLocation>
<accession>A0A0H5PQF6</accession>
<protein>
    <submittedName>
        <fullName evidence="2">Uncharacterized protein</fullName>
    </submittedName>
</protein>
<evidence type="ECO:0000313" key="3">
    <source>
        <dbReference type="Proteomes" id="UP000057820"/>
    </source>
</evidence>
<dbReference type="EMBL" id="LN868942">
    <property type="protein sequence ID" value="CRY84621.1"/>
    <property type="molecule type" value="Genomic_DNA"/>
</dbReference>
<proteinExistence type="predicted"/>
<reference evidence="3" key="1">
    <citation type="submission" date="2015-03" db="EMBL/GenBank/DDBJ databases">
        <authorList>
            <consortium name="Pathogen Informatics"/>
        </authorList>
    </citation>
    <scope>NUCLEOTIDE SEQUENCE [LARGE SCALE GENOMIC DNA]</scope>
    <source>
        <strain evidence="3">NCTC11134</strain>
        <plasmid evidence="3">5</plasmid>
    </source>
</reference>
<organism evidence="2 3">
    <name type="scientific">Nocardia farcinica</name>
    <dbReference type="NCBI Taxonomy" id="37329"/>
    <lineage>
        <taxon>Bacteria</taxon>
        <taxon>Bacillati</taxon>
        <taxon>Actinomycetota</taxon>
        <taxon>Actinomycetes</taxon>
        <taxon>Mycobacteriales</taxon>
        <taxon>Nocardiaceae</taxon>
        <taxon>Nocardia</taxon>
    </lineage>
</organism>
<sequence>MPPAQPGDGRELVWSVLAPAIAGYPAIRVIDPATNTTVRTRSRIPARPPAQPAAVPVYDRAARTDKLVLDLDAKAHGPVAVARDAARARAWLEACGARVVSDRNPGNGGRHLIAFFAAGETYSRADVEPVLRRLADRLPTLDLTPMLNARTGSITPPGSATRDGHFRVLDGSLEDALAAVRQRSEPGLLGRLRAFLGPGAPEAVPTPAAPLPAPASASADLWEGAGADARLRAPWQCRTPVPAAVLAFAETGALPADGRWPSRSEARAAVLAATALRGWSLTDVRAHLTAWPGMAQAYARYRDPERALSQDWDRICTRWVAPHAHLFRSSEHRESGLTPPRVSQRSNTPISATSHREWLARAYAWTLATWPGQSYRWTVLAVLDALAYASAVTREPAAGATAPVAAVGVRSLASFAGLLSVGTVADVLADLRDRPGSPVLRVRRAAGTLADAYALVTPRRGEDLDHEVDPVPLERVQVRQVHDAWRVLGLHARYLYELIESGLTRTQDVIAAAGLARSTAYDSLAVLAQAGLITRGRGTVTLGPTTLDDIAARHGLHHLRTETLARHRAQRAAWHAWLEMRWHLTDEPPTDQPSIPLAPWDTDDELHEAIWATQMATGPPEP</sequence>
<keyword evidence="2" id="KW-0614">Plasmid</keyword>
<evidence type="ECO:0000313" key="2">
    <source>
        <dbReference type="EMBL" id="CRY84621.1"/>
    </source>
</evidence>
<dbReference type="AlphaFoldDB" id="A0A0H5PQF6"/>
<dbReference type="Proteomes" id="UP000057820">
    <property type="component" value="Plasmid 5"/>
</dbReference>
<gene>
    <name evidence="2" type="ORF">ERS450000_06163</name>
</gene>